<organism evidence="11 12">
    <name type="scientific">Rhynchospora tenuis</name>
    <dbReference type="NCBI Taxonomy" id="198213"/>
    <lineage>
        <taxon>Eukaryota</taxon>
        <taxon>Viridiplantae</taxon>
        <taxon>Streptophyta</taxon>
        <taxon>Embryophyta</taxon>
        <taxon>Tracheophyta</taxon>
        <taxon>Spermatophyta</taxon>
        <taxon>Magnoliopsida</taxon>
        <taxon>Liliopsida</taxon>
        <taxon>Poales</taxon>
        <taxon>Cyperaceae</taxon>
        <taxon>Cyperoideae</taxon>
        <taxon>Rhynchosporeae</taxon>
        <taxon>Rhynchospora</taxon>
    </lineage>
</organism>
<keyword evidence="5 7" id="KW-0539">Nucleus</keyword>
<comment type="caution">
    <text evidence="6">Lacks conserved residue(s) required for the propagation of feature annotation.</text>
</comment>
<feature type="region of interest" description="Disordered" evidence="8">
    <location>
        <begin position="201"/>
        <end position="322"/>
    </location>
</feature>
<evidence type="ECO:0000256" key="5">
    <source>
        <dbReference type="ARBA" id="ARBA00023242"/>
    </source>
</evidence>
<name>A0AAD6EWG5_9POAL</name>
<feature type="compositionally biased region" description="Polar residues" evidence="8">
    <location>
        <begin position="206"/>
        <end position="220"/>
    </location>
</feature>
<evidence type="ECO:0000256" key="1">
    <source>
        <dbReference type="ARBA" id="ARBA00004123"/>
    </source>
</evidence>
<evidence type="ECO:0000256" key="8">
    <source>
        <dbReference type="SAM" id="MobiDB-lite"/>
    </source>
</evidence>
<comment type="similarity">
    <text evidence="2">Belongs to the ARR-like family.</text>
</comment>
<dbReference type="Pfam" id="PF00072">
    <property type="entry name" value="Response_reg"/>
    <property type="match status" value="1"/>
</dbReference>
<feature type="domain" description="CCT" evidence="10">
    <location>
        <begin position="514"/>
        <end position="556"/>
    </location>
</feature>
<dbReference type="EMBL" id="JAMRDG010000001">
    <property type="protein sequence ID" value="KAJ3703614.1"/>
    <property type="molecule type" value="Genomic_DNA"/>
</dbReference>
<dbReference type="PANTHER" id="PTHR43874:SF117">
    <property type="entry name" value="TWO-COMPONENT RESPONSE REGULATOR-LIKE APRR3"/>
    <property type="match status" value="1"/>
</dbReference>
<comment type="caution">
    <text evidence="11">The sequence shown here is derived from an EMBL/GenBank/DDBJ whole genome shotgun (WGS) entry which is preliminary data.</text>
</comment>
<evidence type="ECO:0000256" key="2">
    <source>
        <dbReference type="ARBA" id="ARBA00010330"/>
    </source>
</evidence>
<dbReference type="Gene3D" id="3.40.50.2300">
    <property type="match status" value="1"/>
</dbReference>
<protein>
    <submittedName>
        <fullName evidence="11">Uncharacterized protein</fullName>
    </submittedName>
</protein>
<feature type="region of interest" description="Disordered" evidence="8">
    <location>
        <begin position="482"/>
        <end position="513"/>
    </location>
</feature>
<feature type="region of interest" description="Disordered" evidence="8">
    <location>
        <begin position="538"/>
        <end position="569"/>
    </location>
</feature>
<feature type="compositionally biased region" description="Basic and acidic residues" evidence="8">
    <location>
        <begin position="302"/>
        <end position="316"/>
    </location>
</feature>
<evidence type="ECO:0000256" key="3">
    <source>
        <dbReference type="ARBA" id="ARBA00023012"/>
    </source>
</evidence>
<keyword evidence="12" id="KW-1185">Reference proteome</keyword>
<sequence>MKSSLFPMEQGTRETGDDATDDGGGGGAGGGAVRVVGPRRQGIRWDQILPRRSLRVLLVEYDDSTRQVVTALLRKCSYHVVGVADGLKAWEIMQEKRFAFDLVLTEVAMPSLSGIGLLTKVVSTEECKNIPVIMMSSQDSIGVVLKCMLKGAVDFLVKPVRKNELRNLWQHVWRRHCSSSQANASDNYYNAASNRISANIGEASRTGENSDGANEAQSSGTKEEMEIQSAQNFVDIPSAEGTSSSKEIQGRDANAGAIPVRSDTIANDSNELDRDRAGTTTEANNFGVLPQNKDVLNPSEPANEKNHDISESRNDANQEESVVNTKSLEGCYKLKSKAVLNHSESSAFSRYGENKKQNLNDYPSPSLHFRNGEYFKGDLKTSPPLLSKEDAINHQALAPQLGFIPVHFPVGSVPYGYTTILQPIYYPSYPLPDNSVAQITSEESNHSKCNNSAEVAPDGEKEDYRELCLVNQKGSCSQDVAIASGSGETGNGIGNGNLESGNESAAHTGDRSRREAALIKFRLKRKDRCFEKKVRYHNRKKLAEQRPRVKGQFVSQKASTSAPQTETEG</sequence>
<comment type="subcellular location">
    <subcellularLocation>
        <location evidence="1 7">Nucleus</location>
    </subcellularLocation>
</comment>
<dbReference type="GO" id="GO:0005634">
    <property type="term" value="C:nucleus"/>
    <property type="evidence" value="ECO:0007669"/>
    <property type="project" value="UniProtKB-SubCell"/>
</dbReference>
<evidence type="ECO:0000256" key="4">
    <source>
        <dbReference type="ARBA" id="ARBA00023108"/>
    </source>
</evidence>
<dbReference type="PROSITE" id="PS51017">
    <property type="entry name" value="CCT"/>
    <property type="match status" value="1"/>
</dbReference>
<reference evidence="11 12" key="1">
    <citation type="journal article" date="2022" name="Cell">
        <title>Repeat-based holocentromeres influence genome architecture and karyotype evolution.</title>
        <authorList>
            <person name="Hofstatter P.G."/>
            <person name="Thangavel G."/>
            <person name="Lux T."/>
            <person name="Neumann P."/>
            <person name="Vondrak T."/>
            <person name="Novak P."/>
            <person name="Zhang M."/>
            <person name="Costa L."/>
            <person name="Castellani M."/>
            <person name="Scott A."/>
            <person name="Toegelov H."/>
            <person name="Fuchs J."/>
            <person name="Mata-Sucre Y."/>
            <person name="Dias Y."/>
            <person name="Vanzela A.L.L."/>
            <person name="Huettel B."/>
            <person name="Almeida C.C.S."/>
            <person name="Simkova H."/>
            <person name="Souza G."/>
            <person name="Pedrosa-Harand A."/>
            <person name="Macas J."/>
            <person name="Mayer K.F.X."/>
            <person name="Houben A."/>
            <person name="Marques A."/>
        </authorList>
    </citation>
    <scope>NUCLEOTIDE SEQUENCE [LARGE SCALE GENOMIC DNA]</scope>
    <source>
        <strain evidence="11">RhyTen1mFocal</strain>
    </source>
</reference>
<dbReference type="SMART" id="SM00448">
    <property type="entry name" value="REC"/>
    <property type="match status" value="1"/>
</dbReference>
<evidence type="ECO:0000256" key="7">
    <source>
        <dbReference type="PROSITE-ProRule" id="PRU00357"/>
    </source>
</evidence>
<dbReference type="AlphaFoldDB" id="A0AAD6EWG5"/>
<dbReference type="SUPFAM" id="SSF52172">
    <property type="entry name" value="CheY-like"/>
    <property type="match status" value="1"/>
</dbReference>
<feature type="compositionally biased region" description="Polar residues" evidence="8">
    <location>
        <begin position="553"/>
        <end position="569"/>
    </location>
</feature>
<dbReference type="InterPro" id="IPR011006">
    <property type="entry name" value="CheY-like_superfamily"/>
</dbReference>
<dbReference type="InterPro" id="IPR045279">
    <property type="entry name" value="ARR-like"/>
</dbReference>
<dbReference type="InterPro" id="IPR001789">
    <property type="entry name" value="Sig_transdc_resp-reg_receiver"/>
</dbReference>
<evidence type="ECO:0000313" key="12">
    <source>
        <dbReference type="Proteomes" id="UP001210211"/>
    </source>
</evidence>
<evidence type="ECO:0000259" key="9">
    <source>
        <dbReference type="PROSITE" id="PS50110"/>
    </source>
</evidence>
<evidence type="ECO:0000256" key="6">
    <source>
        <dbReference type="PROSITE-ProRule" id="PRU00169"/>
    </source>
</evidence>
<accession>A0AAD6EWG5</accession>
<feature type="compositionally biased region" description="Gly residues" evidence="8">
    <location>
        <begin position="22"/>
        <end position="32"/>
    </location>
</feature>
<dbReference type="GO" id="GO:0000160">
    <property type="term" value="P:phosphorelay signal transduction system"/>
    <property type="evidence" value="ECO:0007669"/>
    <property type="project" value="UniProtKB-KW"/>
</dbReference>
<feature type="region of interest" description="Disordered" evidence="8">
    <location>
        <begin position="1"/>
        <end position="34"/>
    </location>
</feature>
<dbReference type="PANTHER" id="PTHR43874">
    <property type="entry name" value="TWO-COMPONENT RESPONSE REGULATOR"/>
    <property type="match status" value="1"/>
</dbReference>
<proteinExistence type="inferred from homology"/>
<dbReference type="PROSITE" id="PS50110">
    <property type="entry name" value="RESPONSE_REGULATORY"/>
    <property type="match status" value="1"/>
</dbReference>
<dbReference type="Pfam" id="PF06203">
    <property type="entry name" value="CCT"/>
    <property type="match status" value="1"/>
</dbReference>
<dbReference type="InterPro" id="IPR010402">
    <property type="entry name" value="CCT_domain"/>
</dbReference>
<dbReference type="GO" id="GO:0009736">
    <property type="term" value="P:cytokinin-activated signaling pathway"/>
    <property type="evidence" value="ECO:0007669"/>
    <property type="project" value="InterPro"/>
</dbReference>
<dbReference type="GO" id="GO:0048511">
    <property type="term" value="P:rhythmic process"/>
    <property type="evidence" value="ECO:0007669"/>
    <property type="project" value="UniProtKB-KW"/>
</dbReference>
<keyword evidence="4" id="KW-0090">Biological rhythms</keyword>
<evidence type="ECO:0000313" key="11">
    <source>
        <dbReference type="EMBL" id="KAJ3703614.1"/>
    </source>
</evidence>
<evidence type="ECO:0000259" key="10">
    <source>
        <dbReference type="PROSITE" id="PS51017"/>
    </source>
</evidence>
<gene>
    <name evidence="11" type="ORF">LUZ61_007319</name>
</gene>
<keyword evidence="3" id="KW-0902">Two-component regulatory system</keyword>
<dbReference type="Proteomes" id="UP001210211">
    <property type="component" value="Unassembled WGS sequence"/>
</dbReference>
<feature type="domain" description="Response regulatory" evidence="9">
    <location>
        <begin position="55"/>
        <end position="173"/>
    </location>
</feature>